<feature type="compositionally biased region" description="Polar residues" evidence="9">
    <location>
        <begin position="459"/>
        <end position="471"/>
    </location>
</feature>
<dbReference type="GO" id="GO:0005737">
    <property type="term" value="C:cytoplasm"/>
    <property type="evidence" value="ECO:0007669"/>
    <property type="project" value="UniProtKB-ARBA"/>
</dbReference>
<feature type="compositionally biased region" description="Polar residues" evidence="9">
    <location>
        <begin position="355"/>
        <end position="368"/>
    </location>
</feature>
<dbReference type="PANTHER" id="PTHR22983:SF6">
    <property type="entry name" value="SERINE_THREONINE-PROTEIN KINASE 36"/>
    <property type="match status" value="1"/>
</dbReference>
<evidence type="ECO:0000256" key="7">
    <source>
        <dbReference type="ARBA" id="ARBA00047899"/>
    </source>
</evidence>
<keyword evidence="5 10" id="KW-0418">Kinase</keyword>
<dbReference type="GO" id="GO:0005524">
    <property type="term" value="F:ATP binding"/>
    <property type="evidence" value="ECO:0007669"/>
    <property type="project" value="UniProtKB-KW"/>
</dbReference>
<comment type="catalytic activity">
    <reaction evidence="8">
        <text>L-seryl-[protein] + ATP = O-phospho-L-seryl-[protein] + ADP + H(+)</text>
        <dbReference type="Rhea" id="RHEA:17989"/>
        <dbReference type="Rhea" id="RHEA-COMP:9863"/>
        <dbReference type="Rhea" id="RHEA-COMP:11604"/>
        <dbReference type="ChEBI" id="CHEBI:15378"/>
        <dbReference type="ChEBI" id="CHEBI:29999"/>
        <dbReference type="ChEBI" id="CHEBI:30616"/>
        <dbReference type="ChEBI" id="CHEBI:83421"/>
        <dbReference type="ChEBI" id="CHEBI:456216"/>
        <dbReference type="EC" id="2.7.11.1"/>
    </reaction>
</comment>
<feature type="compositionally biased region" description="Polar residues" evidence="9">
    <location>
        <begin position="702"/>
        <end position="725"/>
    </location>
</feature>
<evidence type="ECO:0000256" key="6">
    <source>
        <dbReference type="ARBA" id="ARBA00022840"/>
    </source>
</evidence>
<feature type="compositionally biased region" description="Low complexity" evidence="9">
    <location>
        <begin position="369"/>
        <end position="379"/>
    </location>
</feature>
<evidence type="ECO:0000313" key="11">
    <source>
        <dbReference type="Proteomes" id="UP000324800"/>
    </source>
</evidence>
<dbReference type="Proteomes" id="UP000324800">
    <property type="component" value="Unassembled WGS sequence"/>
</dbReference>
<feature type="compositionally biased region" description="Polar residues" evidence="9">
    <location>
        <begin position="380"/>
        <end position="389"/>
    </location>
</feature>
<evidence type="ECO:0000256" key="1">
    <source>
        <dbReference type="ARBA" id="ARBA00012513"/>
    </source>
</evidence>
<dbReference type="Gene3D" id="1.25.10.10">
    <property type="entry name" value="Leucine-rich Repeat Variant"/>
    <property type="match status" value="1"/>
</dbReference>
<dbReference type="EC" id="2.7.11.1" evidence="1"/>
<dbReference type="EMBL" id="SNRW01003518">
    <property type="protein sequence ID" value="KAA6389619.1"/>
    <property type="molecule type" value="Genomic_DNA"/>
</dbReference>
<comment type="caution">
    <text evidence="10">The sequence shown here is derived from an EMBL/GenBank/DDBJ whole genome shotgun (WGS) entry which is preliminary data.</text>
</comment>
<evidence type="ECO:0000256" key="3">
    <source>
        <dbReference type="ARBA" id="ARBA00022679"/>
    </source>
</evidence>
<keyword evidence="4" id="KW-0547">Nucleotide-binding</keyword>
<gene>
    <name evidence="10" type="ORF">EZS28_014854</name>
</gene>
<feature type="region of interest" description="Disordered" evidence="9">
    <location>
        <begin position="173"/>
        <end position="201"/>
    </location>
</feature>
<reference evidence="10 11" key="1">
    <citation type="submission" date="2019-03" db="EMBL/GenBank/DDBJ databases">
        <title>Single cell metagenomics reveals metabolic interactions within the superorganism composed of flagellate Streblomastix strix and complex community of Bacteroidetes bacteria on its surface.</title>
        <authorList>
            <person name="Treitli S.C."/>
            <person name="Kolisko M."/>
            <person name="Husnik F."/>
            <person name="Keeling P."/>
            <person name="Hampl V."/>
        </authorList>
    </citation>
    <scope>NUCLEOTIDE SEQUENCE [LARGE SCALE GENOMIC DNA]</scope>
    <source>
        <strain evidence="10">ST1C</strain>
    </source>
</reference>
<dbReference type="Pfam" id="PF00514">
    <property type="entry name" value="Arm"/>
    <property type="match status" value="1"/>
</dbReference>
<feature type="region of interest" description="Disordered" evidence="9">
    <location>
        <begin position="581"/>
        <end position="643"/>
    </location>
</feature>
<evidence type="ECO:0000256" key="4">
    <source>
        <dbReference type="ARBA" id="ARBA00022741"/>
    </source>
</evidence>
<feature type="compositionally biased region" description="Polar residues" evidence="9">
    <location>
        <begin position="657"/>
        <end position="670"/>
    </location>
</feature>
<feature type="compositionally biased region" description="Polar residues" evidence="9">
    <location>
        <begin position="631"/>
        <end position="643"/>
    </location>
</feature>
<feature type="compositionally biased region" description="Polar residues" evidence="9">
    <location>
        <begin position="399"/>
        <end position="421"/>
    </location>
</feature>
<dbReference type="InterPro" id="IPR011989">
    <property type="entry name" value="ARM-like"/>
</dbReference>
<dbReference type="GO" id="GO:0004674">
    <property type="term" value="F:protein serine/threonine kinase activity"/>
    <property type="evidence" value="ECO:0007669"/>
    <property type="project" value="UniProtKB-KW"/>
</dbReference>
<keyword evidence="3" id="KW-0808">Transferase</keyword>
<evidence type="ECO:0000256" key="5">
    <source>
        <dbReference type="ARBA" id="ARBA00022777"/>
    </source>
</evidence>
<protein>
    <recommendedName>
        <fullName evidence="1">non-specific serine/threonine protein kinase</fullName>
        <ecNumber evidence="1">2.7.11.1</ecNumber>
    </recommendedName>
</protein>
<dbReference type="InterPro" id="IPR016024">
    <property type="entry name" value="ARM-type_fold"/>
</dbReference>
<feature type="compositionally biased region" description="Low complexity" evidence="9">
    <location>
        <begin position="687"/>
        <end position="701"/>
    </location>
</feature>
<feature type="compositionally biased region" description="Polar residues" evidence="9">
    <location>
        <begin position="434"/>
        <end position="452"/>
    </location>
</feature>
<dbReference type="OrthoDB" id="1682454at2759"/>
<feature type="region of interest" description="Disordered" evidence="9">
    <location>
        <begin position="656"/>
        <end position="745"/>
    </location>
</feature>
<evidence type="ECO:0000256" key="9">
    <source>
        <dbReference type="SAM" id="MobiDB-lite"/>
    </source>
</evidence>
<keyword evidence="6" id="KW-0067">ATP-binding</keyword>
<dbReference type="InterPro" id="IPR000225">
    <property type="entry name" value="Armadillo"/>
</dbReference>
<dbReference type="SUPFAM" id="SSF48371">
    <property type="entry name" value="ARM repeat"/>
    <property type="match status" value="1"/>
</dbReference>
<feature type="region of interest" description="Disordered" evidence="9">
    <location>
        <begin position="355"/>
        <end position="526"/>
    </location>
</feature>
<feature type="compositionally biased region" description="Basic and acidic residues" evidence="9">
    <location>
        <begin position="187"/>
        <end position="201"/>
    </location>
</feature>
<organism evidence="10 11">
    <name type="scientific">Streblomastix strix</name>
    <dbReference type="NCBI Taxonomy" id="222440"/>
    <lineage>
        <taxon>Eukaryota</taxon>
        <taxon>Metamonada</taxon>
        <taxon>Preaxostyla</taxon>
        <taxon>Oxymonadida</taxon>
        <taxon>Streblomastigidae</taxon>
        <taxon>Streblomastix</taxon>
    </lineage>
</organism>
<evidence type="ECO:0000256" key="8">
    <source>
        <dbReference type="ARBA" id="ARBA00048679"/>
    </source>
</evidence>
<dbReference type="AlphaFoldDB" id="A0A5J4W5A9"/>
<keyword evidence="2" id="KW-0723">Serine/threonine-protein kinase</keyword>
<proteinExistence type="predicted"/>
<feature type="compositionally biased region" description="Low complexity" evidence="9">
    <location>
        <begin position="581"/>
        <end position="617"/>
    </location>
</feature>
<comment type="catalytic activity">
    <reaction evidence="7">
        <text>L-threonyl-[protein] + ATP = O-phospho-L-threonyl-[protein] + ADP + H(+)</text>
        <dbReference type="Rhea" id="RHEA:46608"/>
        <dbReference type="Rhea" id="RHEA-COMP:11060"/>
        <dbReference type="Rhea" id="RHEA-COMP:11605"/>
        <dbReference type="ChEBI" id="CHEBI:15378"/>
        <dbReference type="ChEBI" id="CHEBI:30013"/>
        <dbReference type="ChEBI" id="CHEBI:30616"/>
        <dbReference type="ChEBI" id="CHEBI:61977"/>
        <dbReference type="ChEBI" id="CHEBI:456216"/>
        <dbReference type="EC" id="2.7.11.1"/>
    </reaction>
</comment>
<evidence type="ECO:0000256" key="2">
    <source>
        <dbReference type="ARBA" id="ARBA00022527"/>
    </source>
</evidence>
<feature type="compositionally biased region" description="Low complexity" evidence="9">
    <location>
        <begin position="472"/>
        <end position="512"/>
    </location>
</feature>
<name>A0A5J4W5A9_9EUKA</name>
<sequence>MDKGNYQKLLDSPLISILIPLLSYSQPSVRSKSCNLIGNLFRHDGTFYQPLDKIGVVPKLSQVCTDQDSATRKFACFAVGNAGFHDDSLYQSLSHSIPGLVSCLEDQDPKTCANAAGALGNLARHSDQLSKEMIESGAVAKLVGIAQMGWKHGMKIKLIYDLNNVELDDNEEIEEENNRRKQILGKNRSDENEQKSKQVKENQLREALNERIQSLSLSIIPLFTHRLLLPVNSTNQSQISISDKNSKSINKQVEDEQEEQLATISIRRIALFSLANIASHQKCRDYLDILQIKKLVIQLRKDEDQKIKGYLSRFIQKHGGNFNEKSNRQSKDIGEGDKLSFQYFDQSQSNINASSGQLQAVGSKSGPVSSQSIRQIQQSPIKSNSQSLPFTPKQKKDSSSIQNTPSFGQQYNTPSSQSIYGRQSPGPGLHTPPRSASGSQLGFAQPATTFSPQVGVGSNIMSNGHTPVQSRLNSHSLPTSTPTSHSNAIHQNNNSRSQSPSSSRQNIPRPSQTQSPYLQGPRAFGLYGGIGNANQVGSGQNRLRNPITSNSNTNIVGGGVNNGENFLNAIYHDPLSNIGNVNNSSNSYSQSDSQTPTPLTQQASSTSTSTSTTPKSQRIINSGSKEDERTPNQSTNSLSSNRRGNIISANIIGTGIHKNSSGRISPSPIQGTIMGRSPSTDRGYIKTSTGTHLTSTGTNSLRSGSPHSSRPGTASILTPRTETQPRSGSAQGRQGSGKIGARTKR</sequence>
<accession>A0A5J4W5A9</accession>
<evidence type="ECO:0000313" key="10">
    <source>
        <dbReference type="EMBL" id="KAA6389619.1"/>
    </source>
</evidence>
<dbReference type="PANTHER" id="PTHR22983">
    <property type="entry name" value="PROTEIN KINASE RELATED"/>
    <property type="match status" value="1"/>
</dbReference>